<keyword evidence="5" id="KW-0611">Plant defense</keyword>
<gene>
    <name evidence="8" type="ORF">FPE_LOCUS4862</name>
</gene>
<dbReference type="PANTHER" id="PTHR19338">
    <property type="entry name" value="TRANSLOCASE OF INNER MITOCHONDRIAL MEMBRANE 13 HOMOLOG"/>
    <property type="match status" value="1"/>
</dbReference>
<dbReference type="Gene3D" id="1.20.5.4130">
    <property type="match status" value="1"/>
</dbReference>
<evidence type="ECO:0000256" key="1">
    <source>
        <dbReference type="ARBA" id="ARBA00008894"/>
    </source>
</evidence>
<dbReference type="GO" id="GO:0006952">
    <property type="term" value="P:defense response"/>
    <property type="evidence" value="ECO:0007669"/>
    <property type="project" value="UniProtKB-KW"/>
</dbReference>
<dbReference type="AlphaFoldDB" id="A0AAD1YZ92"/>
<protein>
    <recommendedName>
        <fullName evidence="7">Disease resistance N-terminal domain-containing protein</fullName>
    </recommendedName>
</protein>
<keyword evidence="4" id="KW-0547">Nucleotide-binding</keyword>
<evidence type="ECO:0000313" key="8">
    <source>
        <dbReference type="EMBL" id="CAI9757432.1"/>
    </source>
</evidence>
<sequence length="194" mass="22489">MAEASVEFLLQNLKDLLLYNAHLILDVKEEVNSLYNNLDLFKSLLKDAAKIRNKNDFLKTTMNQIRDVVYEAEDIIDRFVFESAARKAQGRVEKALNILDHTKMRQRVGKEIKSISTEVKNIHDDKKEYVVKALQQEEEGHAGNRKKREAPIVEEDNVVGFKDEAEKKMTGAIFPWFRVAQALLAFFMEDRDNM</sequence>
<evidence type="ECO:0000313" key="9">
    <source>
        <dbReference type="Proteomes" id="UP000834106"/>
    </source>
</evidence>
<evidence type="ECO:0000256" key="5">
    <source>
        <dbReference type="ARBA" id="ARBA00022821"/>
    </source>
</evidence>
<keyword evidence="3" id="KW-0677">Repeat</keyword>
<reference evidence="8" key="1">
    <citation type="submission" date="2023-05" db="EMBL/GenBank/DDBJ databases">
        <authorList>
            <person name="Huff M."/>
        </authorList>
    </citation>
    <scope>NUCLEOTIDE SEQUENCE</scope>
</reference>
<evidence type="ECO:0000256" key="3">
    <source>
        <dbReference type="ARBA" id="ARBA00022737"/>
    </source>
</evidence>
<comment type="similarity">
    <text evidence="1">Belongs to the disease resistance NB-LRR family.</text>
</comment>
<evidence type="ECO:0000259" key="7">
    <source>
        <dbReference type="Pfam" id="PF18052"/>
    </source>
</evidence>
<name>A0AAD1YZ92_9LAMI</name>
<dbReference type="CDD" id="cd14798">
    <property type="entry name" value="RX-CC_like"/>
    <property type="match status" value="1"/>
</dbReference>
<evidence type="ECO:0000256" key="4">
    <source>
        <dbReference type="ARBA" id="ARBA00022741"/>
    </source>
</evidence>
<dbReference type="InterPro" id="IPR041118">
    <property type="entry name" value="Rx_N"/>
</dbReference>
<keyword evidence="2" id="KW-0433">Leucine-rich repeat</keyword>
<dbReference type="Pfam" id="PF18052">
    <property type="entry name" value="Rx_N"/>
    <property type="match status" value="1"/>
</dbReference>
<evidence type="ECO:0000256" key="2">
    <source>
        <dbReference type="ARBA" id="ARBA00022614"/>
    </source>
</evidence>
<organism evidence="8 9">
    <name type="scientific">Fraxinus pennsylvanica</name>
    <dbReference type="NCBI Taxonomy" id="56036"/>
    <lineage>
        <taxon>Eukaryota</taxon>
        <taxon>Viridiplantae</taxon>
        <taxon>Streptophyta</taxon>
        <taxon>Embryophyta</taxon>
        <taxon>Tracheophyta</taxon>
        <taxon>Spermatophyta</taxon>
        <taxon>Magnoliopsida</taxon>
        <taxon>eudicotyledons</taxon>
        <taxon>Gunneridae</taxon>
        <taxon>Pentapetalae</taxon>
        <taxon>asterids</taxon>
        <taxon>lamiids</taxon>
        <taxon>Lamiales</taxon>
        <taxon>Oleaceae</taxon>
        <taxon>Oleeae</taxon>
        <taxon>Fraxinus</taxon>
    </lineage>
</organism>
<keyword evidence="9" id="KW-1185">Reference proteome</keyword>
<dbReference type="EMBL" id="OU503038">
    <property type="protein sequence ID" value="CAI9757432.1"/>
    <property type="molecule type" value="Genomic_DNA"/>
</dbReference>
<keyword evidence="6" id="KW-0067">ATP-binding</keyword>
<accession>A0AAD1YZ92</accession>
<dbReference type="GO" id="GO:0005524">
    <property type="term" value="F:ATP binding"/>
    <property type="evidence" value="ECO:0007669"/>
    <property type="project" value="UniProtKB-KW"/>
</dbReference>
<dbReference type="PANTHER" id="PTHR19338:SF73">
    <property type="entry name" value="DISEASE RESISTANCE PROTEIN RGA2-LIKE"/>
    <property type="match status" value="1"/>
</dbReference>
<feature type="domain" description="Disease resistance N-terminal" evidence="7">
    <location>
        <begin position="6"/>
        <end position="90"/>
    </location>
</feature>
<dbReference type="Proteomes" id="UP000834106">
    <property type="component" value="Chromosome 3"/>
</dbReference>
<proteinExistence type="inferred from homology"/>
<evidence type="ECO:0000256" key="6">
    <source>
        <dbReference type="ARBA" id="ARBA00022840"/>
    </source>
</evidence>
<dbReference type="InterPro" id="IPR038005">
    <property type="entry name" value="RX-like_CC"/>
</dbReference>